<feature type="compositionally biased region" description="Polar residues" evidence="4">
    <location>
        <begin position="175"/>
        <end position="189"/>
    </location>
</feature>
<feature type="region of interest" description="Disordered" evidence="4">
    <location>
        <begin position="150"/>
        <end position="189"/>
    </location>
</feature>
<dbReference type="PROSITE" id="PS51155">
    <property type="entry name" value="CHIT_BIND_RR_2"/>
    <property type="match status" value="1"/>
</dbReference>
<keyword evidence="7" id="KW-1185">Reference proteome</keyword>
<dbReference type="AlphaFoldDB" id="A0A9P0TM92"/>
<dbReference type="Pfam" id="PF00379">
    <property type="entry name" value="Chitin_bind_4"/>
    <property type="match status" value="1"/>
</dbReference>
<dbReference type="PANTHER" id="PTHR10380:SF173">
    <property type="entry name" value="CUTICULAR PROTEIN 47EF, ISOFORM C-RELATED"/>
    <property type="match status" value="1"/>
</dbReference>
<dbReference type="Proteomes" id="UP001152562">
    <property type="component" value="Unassembled WGS sequence"/>
</dbReference>
<dbReference type="EMBL" id="CALOZG010000029">
    <property type="protein sequence ID" value="CAH4032531.1"/>
    <property type="molecule type" value="Genomic_DNA"/>
</dbReference>
<evidence type="ECO:0000313" key="6">
    <source>
        <dbReference type="EMBL" id="CAH4032531.1"/>
    </source>
</evidence>
<reference evidence="6" key="1">
    <citation type="submission" date="2022-05" db="EMBL/GenBank/DDBJ databases">
        <authorList>
            <person name="Okamura Y."/>
        </authorList>
    </citation>
    <scope>NUCLEOTIDE SEQUENCE</scope>
</reference>
<evidence type="ECO:0000256" key="1">
    <source>
        <dbReference type="ARBA" id="ARBA00022460"/>
    </source>
</evidence>
<organism evidence="6 7">
    <name type="scientific">Pieris brassicae</name>
    <name type="common">White butterfly</name>
    <name type="synonym">Large white butterfly</name>
    <dbReference type="NCBI Taxonomy" id="7116"/>
    <lineage>
        <taxon>Eukaryota</taxon>
        <taxon>Metazoa</taxon>
        <taxon>Ecdysozoa</taxon>
        <taxon>Arthropoda</taxon>
        <taxon>Hexapoda</taxon>
        <taxon>Insecta</taxon>
        <taxon>Pterygota</taxon>
        <taxon>Neoptera</taxon>
        <taxon>Endopterygota</taxon>
        <taxon>Lepidoptera</taxon>
        <taxon>Glossata</taxon>
        <taxon>Ditrysia</taxon>
        <taxon>Papilionoidea</taxon>
        <taxon>Pieridae</taxon>
        <taxon>Pierinae</taxon>
        <taxon>Pieris</taxon>
    </lineage>
</organism>
<dbReference type="InterPro" id="IPR000618">
    <property type="entry name" value="Insect_cuticle"/>
</dbReference>
<sequence length="189" mass="19696">MFSLVLLSVVSIAYSAQLPPFPPSKGATYLPPGQGSAVFGSGPSGSEGNNRPQAAAERSAAILKLDQDVGEQGFRYTFETSNGIQAEEAGDLSQSRGSFSYKGDDGVTYSVSFTAGEGGFQPQGAHLPVPPPTPQEILLALEQNAKDEAAGIFDDGQYRAESSGSNGKQGDFGSANRQGNFKPNSGYSY</sequence>
<feature type="signal peptide" evidence="5">
    <location>
        <begin position="1"/>
        <end position="15"/>
    </location>
</feature>
<dbReference type="InterPro" id="IPR031311">
    <property type="entry name" value="CHIT_BIND_RR_consensus"/>
</dbReference>
<comment type="caution">
    <text evidence="6">The sequence shown here is derived from an EMBL/GenBank/DDBJ whole genome shotgun (WGS) entry which is preliminary data.</text>
</comment>
<evidence type="ECO:0000256" key="4">
    <source>
        <dbReference type="SAM" id="MobiDB-lite"/>
    </source>
</evidence>
<dbReference type="GO" id="GO:0008010">
    <property type="term" value="F:structural constituent of chitin-based larval cuticle"/>
    <property type="evidence" value="ECO:0007669"/>
    <property type="project" value="TreeGrafter"/>
</dbReference>
<evidence type="ECO:0000256" key="3">
    <source>
        <dbReference type="PROSITE-ProRule" id="PRU00497"/>
    </source>
</evidence>
<protein>
    <submittedName>
        <fullName evidence="6">Uncharacterized protein</fullName>
    </submittedName>
</protein>
<evidence type="ECO:0000256" key="5">
    <source>
        <dbReference type="SAM" id="SignalP"/>
    </source>
</evidence>
<accession>A0A9P0TM92</accession>
<keyword evidence="1 3" id="KW-0193">Cuticle</keyword>
<evidence type="ECO:0000313" key="7">
    <source>
        <dbReference type="Proteomes" id="UP001152562"/>
    </source>
</evidence>
<gene>
    <name evidence="6" type="ORF">PIBRA_LOCUS8909</name>
</gene>
<feature type="region of interest" description="Disordered" evidence="4">
    <location>
        <begin position="27"/>
        <end position="55"/>
    </location>
</feature>
<name>A0A9P0TM92_PIEBR</name>
<evidence type="ECO:0000256" key="2">
    <source>
        <dbReference type="ARBA" id="ARBA00022729"/>
    </source>
</evidence>
<dbReference type="InterPro" id="IPR050468">
    <property type="entry name" value="Cuticle_Struct_Prot"/>
</dbReference>
<feature type="chain" id="PRO_5040375009" evidence="5">
    <location>
        <begin position="16"/>
        <end position="189"/>
    </location>
</feature>
<proteinExistence type="predicted"/>
<dbReference type="PANTHER" id="PTHR10380">
    <property type="entry name" value="CUTICLE PROTEIN"/>
    <property type="match status" value="1"/>
</dbReference>
<dbReference type="PROSITE" id="PS00233">
    <property type="entry name" value="CHIT_BIND_RR_1"/>
    <property type="match status" value="1"/>
</dbReference>
<keyword evidence="2 5" id="KW-0732">Signal</keyword>
<dbReference type="GO" id="GO:0062129">
    <property type="term" value="C:chitin-based extracellular matrix"/>
    <property type="evidence" value="ECO:0007669"/>
    <property type="project" value="TreeGrafter"/>
</dbReference>